<keyword evidence="8" id="KW-0443">Lipid metabolism</keyword>
<evidence type="ECO:0000256" key="10">
    <source>
        <dbReference type="ARBA" id="ARBA00023209"/>
    </source>
</evidence>
<dbReference type="PANTHER" id="PTHR21248:SF22">
    <property type="entry name" value="PHOSPHOLIPASE D"/>
    <property type="match status" value="1"/>
</dbReference>
<dbReference type="GO" id="GO:0005886">
    <property type="term" value="C:plasma membrane"/>
    <property type="evidence" value="ECO:0007669"/>
    <property type="project" value="UniProtKB-SubCell"/>
</dbReference>
<sequence>MHFPSLELGTLPVAITAALFSIDIAIRIVMLGVVPHNRRPSTALAWLLAIFFIPYIGLLVFLLLGSPKLPKRRRVKQQYINELIIANTQGMDRSGYLSQVPSWVASAARLNRRLGAMPLVAGNSVDLHSSYSGSLDAMTRAVDEAETFVHVEFYILSFDDATAQFFDALQRAVDRGVIVRVLFDHIGSARSPRYGDMKRKLNAIGALWHAMLPVRPWAARFQRPDLRNHRKLIVIDGVVGFTGSQNVIDRSYNKKKNVRTGLQWKDLMVMLKGPIVQEVNAVFVTDWYSETNELLTEDVEVLEPAQGPGLKQAQIVPSGPGFDGENNLRLFNMLLHNASERIIVTSPYFVPDESMLYAITTAAERGLEVQLFVGAISDQTIVFHGQRSYYEALLRAGVRVFLYKSPYILHSKLVSIDDDVAVIGSSNMDMRSFSLNMEISLMVPDPEFVSRVREIEAEYRHDSTELTLQDWLDRPVLMKYLDNVARLTAALQ</sequence>
<evidence type="ECO:0000256" key="5">
    <source>
        <dbReference type="ARBA" id="ARBA00022692"/>
    </source>
</evidence>
<feature type="transmembrane region" description="Helical" evidence="13">
    <location>
        <begin position="43"/>
        <end position="64"/>
    </location>
</feature>
<evidence type="ECO:0000256" key="3">
    <source>
        <dbReference type="ARBA" id="ARBA00022516"/>
    </source>
</evidence>
<feature type="domain" description="PLD phosphodiesterase" evidence="14">
    <location>
        <begin position="224"/>
        <end position="251"/>
    </location>
</feature>
<dbReference type="Pfam" id="PF13091">
    <property type="entry name" value="PLDc_2"/>
    <property type="match status" value="2"/>
</dbReference>
<dbReference type="RefSeq" id="WP_179428523.1">
    <property type="nucleotide sequence ID" value="NZ_JACBZP010000001.1"/>
</dbReference>
<evidence type="ECO:0000256" key="1">
    <source>
        <dbReference type="ARBA" id="ARBA00004651"/>
    </source>
</evidence>
<reference evidence="15 16" key="1">
    <citation type="submission" date="2020-07" db="EMBL/GenBank/DDBJ databases">
        <title>Sequencing the genomes of 1000 actinobacteria strains.</title>
        <authorList>
            <person name="Klenk H.-P."/>
        </authorList>
    </citation>
    <scope>NUCLEOTIDE SEQUENCE [LARGE SCALE GENOMIC DNA]</scope>
    <source>
        <strain evidence="15 16">DSM 26341</strain>
    </source>
</reference>
<evidence type="ECO:0000256" key="9">
    <source>
        <dbReference type="ARBA" id="ARBA00023136"/>
    </source>
</evidence>
<dbReference type="EMBL" id="JACBZP010000001">
    <property type="protein sequence ID" value="NYI68139.1"/>
    <property type="molecule type" value="Genomic_DNA"/>
</dbReference>
<keyword evidence="2" id="KW-1003">Cell membrane</keyword>
<dbReference type="PROSITE" id="PS50035">
    <property type="entry name" value="PLD"/>
    <property type="match status" value="2"/>
</dbReference>
<dbReference type="Pfam" id="PF13396">
    <property type="entry name" value="PLDc_N"/>
    <property type="match status" value="1"/>
</dbReference>
<comment type="subcellular location">
    <subcellularLocation>
        <location evidence="1">Cell membrane</location>
        <topology evidence="1">Multi-pass membrane protein</topology>
    </subcellularLocation>
</comment>
<dbReference type="GO" id="GO:0008808">
    <property type="term" value="F:cardiolipin synthase activity"/>
    <property type="evidence" value="ECO:0007669"/>
    <property type="project" value="UniProtKB-UniRule"/>
</dbReference>
<keyword evidence="4 15" id="KW-0808">Transferase</keyword>
<proteinExistence type="predicted"/>
<feature type="domain" description="PLD phosphodiesterase" evidence="14">
    <location>
        <begin position="405"/>
        <end position="432"/>
    </location>
</feature>
<dbReference type="SUPFAM" id="SSF56024">
    <property type="entry name" value="Phospholipase D/nuclease"/>
    <property type="match status" value="2"/>
</dbReference>
<dbReference type="PANTHER" id="PTHR21248">
    <property type="entry name" value="CARDIOLIPIN SYNTHASE"/>
    <property type="match status" value="1"/>
</dbReference>
<keyword evidence="7 13" id="KW-1133">Transmembrane helix</keyword>
<comment type="caution">
    <text evidence="15">The sequence shown here is derived from an EMBL/GenBank/DDBJ whole genome shotgun (WGS) entry which is preliminary data.</text>
</comment>
<dbReference type="InterPro" id="IPR001736">
    <property type="entry name" value="PLipase_D/transphosphatidylase"/>
</dbReference>
<evidence type="ECO:0000256" key="12">
    <source>
        <dbReference type="NCBIfam" id="TIGR04265"/>
    </source>
</evidence>
<evidence type="ECO:0000313" key="16">
    <source>
        <dbReference type="Proteomes" id="UP000539111"/>
    </source>
</evidence>
<dbReference type="Proteomes" id="UP000539111">
    <property type="component" value="Unassembled WGS sequence"/>
</dbReference>
<keyword evidence="5 13" id="KW-0812">Transmembrane</keyword>
<dbReference type="Gene3D" id="3.30.870.10">
    <property type="entry name" value="Endonuclease Chain A"/>
    <property type="match status" value="2"/>
</dbReference>
<gene>
    <name evidence="15" type="ORF">BJY26_002445</name>
</gene>
<evidence type="ECO:0000256" key="8">
    <source>
        <dbReference type="ARBA" id="ARBA00023098"/>
    </source>
</evidence>
<evidence type="ECO:0000256" key="4">
    <source>
        <dbReference type="ARBA" id="ARBA00022679"/>
    </source>
</evidence>
<evidence type="ECO:0000256" key="7">
    <source>
        <dbReference type="ARBA" id="ARBA00022989"/>
    </source>
</evidence>
<dbReference type="NCBIfam" id="TIGR04265">
    <property type="entry name" value="bac_cardiolipin"/>
    <property type="match status" value="1"/>
</dbReference>
<evidence type="ECO:0000256" key="11">
    <source>
        <dbReference type="ARBA" id="ARBA00023264"/>
    </source>
</evidence>
<dbReference type="EC" id="2.7.8.-" evidence="12"/>
<dbReference type="AlphaFoldDB" id="A0A7Z0D3D7"/>
<dbReference type="InterPro" id="IPR025202">
    <property type="entry name" value="PLD-like_dom"/>
</dbReference>
<dbReference type="SMART" id="SM00155">
    <property type="entry name" value="PLDc"/>
    <property type="match status" value="2"/>
</dbReference>
<evidence type="ECO:0000256" key="2">
    <source>
        <dbReference type="ARBA" id="ARBA00022475"/>
    </source>
</evidence>
<keyword evidence="10" id="KW-0594">Phospholipid biosynthesis</keyword>
<organism evidence="15 16">
    <name type="scientific">Spelaeicoccus albus</name>
    <dbReference type="NCBI Taxonomy" id="1280376"/>
    <lineage>
        <taxon>Bacteria</taxon>
        <taxon>Bacillati</taxon>
        <taxon>Actinomycetota</taxon>
        <taxon>Actinomycetes</taxon>
        <taxon>Micrococcales</taxon>
        <taxon>Brevibacteriaceae</taxon>
        <taxon>Spelaeicoccus</taxon>
    </lineage>
</organism>
<name>A0A7Z0D3D7_9MICO</name>
<evidence type="ECO:0000259" key="14">
    <source>
        <dbReference type="PROSITE" id="PS50035"/>
    </source>
</evidence>
<keyword evidence="9 13" id="KW-0472">Membrane</keyword>
<evidence type="ECO:0000256" key="6">
    <source>
        <dbReference type="ARBA" id="ARBA00022737"/>
    </source>
</evidence>
<evidence type="ECO:0000313" key="15">
    <source>
        <dbReference type="EMBL" id="NYI68139.1"/>
    </source>
</evidence>
<accession>A0A7Z0D3D7</accession>
<protein>
    <recommendedName>
        <fullName evidence="12">Cardiolipin synthase</fullName>
        <ecNumber evidence="12">2.7.8.-</ecNumber>
    </recommendedName>
</protein>
<keyword evidence="3" id="KW-0444">Lipid biosynthesis</keyword>
<keyword evidence="11" id="KW-1208">Phospholipid metabolism</keyword>
<dbReference type="InterPro" id="IPR022924">
    <property type="entry name" value="Cardiolipin_synthase"/>
</dbReference>
<dbReference type="CDD" id="cd09158">
    <property type="entry name" value="PLDc_EcCLS_like_2"/>
    <property type="match status" value="1"/>
</dbReference>
<keyword evidence="6" id="KW-0677">Repeat</keyword>
<keyword evidence="16" id="KW-1185">Reference proteome</keyword>
<evidence type="ECO:0000256" key="13">
    <source>
        <dbReference type="SAM" id="Phobius"/>
    </source>
</evidence>
<dbReference type="GO" id="GO:0032049">
    <property type="term" value="P:cardiolipin biosynthetic process"/>
    <property type="evidence" value="ECO:0007669"/>
    <property type="project" value="UniProtKB-UniRule"/>
</dbReference>
<feature type="transmembrane region" description="Helical" evidence="13">
    <location>
        <begin position="12"/>
        <end position="31"/>
    </location>
</feature>
<dbReference type="InterPro" id="IPR027379">
    <property type="entry name" value="CLS_N"/>
</dbReference>